<sequence length="305" mass="33386">MALTFSERTADSRTRTYRVVHSTEYTYDDSVSSSYGRCYLSPRDMPGQRVLEHEISIDPEPSDRSEGVDAFGNIDTFFHVTTPHTELVVRGSSLVEVDPLDRAITGEGAAIAPWELARPVGAAGAIASQFRLDLEPPEITDSVRAYADAIFTPGKPLVEAIRDLTTGIYTDFQYHSGATSVSTRVGDVMERREGVCQDFARVAIACLRSKGLAARYVSGYLATEPPPGQDRVVGAGATHAWAAVWLPGDIWLPFDPTNNKFVDERHVTVAWGRDYEDVPPLRGVIYTESKGSKIHVSVDVAPLPD</sequence>
<proteinExistence type="predicted"/>
<comment type="caution">
    <text evidence="2">The sequence shown here is derived from an EMBL/GenBank/DDBJ whole genome shotgun (WGS) entry which is preliminary data.</text>
</comment>
<dbReference type="Proteomes" id="UP000582646">
    <property type="component" value="Unassembled WGS sequence"/>
</dbReference>
<dbReference type="InterPro" id="IPR038765">
    <property type="entry name" value="Papain-like_cys_pep_sf"/>
</dbReference>
<name>A0A846WXU7_9ACTN</name>
<dbReference type="PANTHER" id="PTHR33490:SF7">
    <property type="entry name" value="BLR2979 PROTEIN"/>
    <property type="match status" value="1"/>
</dbReference>
<keyword evidence="3" id="KW-1185">Reference proteome</keyword>
<feature type="domain" description="Transglutaminase-like" evidence="1">
    <location>
        <begin position="188"/>
        <end position="258"/>
    </location>
</feature>
<accession>A0A846WXU7</accession>
<evidence type="ECO:0000259" key="1">
    <source>
        <dbReference type="SMART" id="SM00460"/>
    </source>
</evidence>
<organism evidence="2 3">
    <name type="scientific">Tsukamurella spumae</name>
    <dbReference type="NCBI Taxonomy" id="44753"/>
    <lineage>
        <taxon>Bacteria</taxon>
        <taxon>Bacillati</taxon>
        <taxon>Actinomycetota</taxon>
        <taxon>Actinomycetes</taxon>
        <taxon>Mycobacteriales</taxon>
        <taxon>Tsukamurellaceae</taxon>
        <taxon>Tsukamurella</taxon>
    </lineage>
</organism>
<dbReference type="InterPro" id="IPR002931">
    <property type="entry name" value="Transglutaminase-like"/>
</dbReference>
<dbReference type="InterPro" id="IPR013589">
    <property type="entry name" value="Bac_transglu_N"/>
</dbReference>
<dbReference type="RefSeq" id="WP_168543966.1">
    <property type="nucleotide sequence ID" value="NZ_BAAAKS010000031.1"/>
</dbReference>
<dbReference type="EMBL" id="JAAXOQ010000001">
    <property type="protein sequence ID" value="NKY16842.1"/>
    <property type="molecule type" value="Genomic_DNA"/>
</dbReference>
<dbReference type="Pfam" id="PF01841">
    <property type="entry name" value="Transglut_core"/>
    <property type="match status" value="1"/>
</dbReference>
<protein>
    <submittedName>
        <fullName evidence="2">Transglutaminase family protein</fullName>
    </submittedName>
</protein>
<reference evidence="2 3" key="1">
    <citation type="submission" date="2020-04" db="EMBL/GenBank/DDBJ databases">
        <title>MicrobeNet Type strains.</title>
        <authorList>
            <person name="Nicholson A.C."/>
        </authorList>
    </citation>
    <scope>NUCLEOTIDE SEQUENCE [LARGE SCALE GENOMIC DNA]</scope>
    <source>
        <strain evidence="2 3">DSM 44113</strain>
    </source>
</reference>
<dbReference type="Pfam" id="PF08379">
    <property type="entry name" value="Bact_transglu_N"/>
    <property type="match status" value="1"/>
</dbReference>
<dbReference type="PANTHER" id="PTHR33490">
    <property type="entry name" value="BLR5614 PROTEIN-RELATED"/>
    <property type="match status" value="1"/>
</dbReference>
<dbReference type="SMART" id="SM00460">
    <property type="entry name" value="TGc"/>
    <property type="match status" value="1"/>
</dbReference>
<dbReference type="Gene3D" id="3.10.620.30">
    <property type="match status" value="1"/>
</dbReference>
<evidence type="ECO:0000313" key="3">
    <source>
        <dbReference type="Proteomes" id="UP000582646"/>
    </source>
</evidence>
<gene>
    <name evidence="2" type="ORF">HF999_00390</name>
</gene>
<dbReference type="AlphaFoldDB" id="A0A846WXU7"/>
<evidence type="ECO:0000313" key="2">
    <source>
        <dbReference type="EMBL" id="NKY16842.1"/>
    </source>
</evidence>
<dbReference type="SUPFAM" id="SSF54001">
    <property type="entry name" value="Cysteine proteinases"/>
    <property type="match status" value="1"/>
</dbReference>